<sequence length="123" mass="13162">MRSVWLISLEVLFIVGTLVPNLSEGLVQAQDIYLPNSAGRQPAARPSPPPPPAAEAAAASSSSAGRRRGGVDVHVGDADDVDADDDDRGGNVHTYKDNRNIVAFFQGEESLQEPEIRRMLSIP</sequence>
<gene>
    <name evidence="3" type="ORF">OCTVUL_1B018662</name>
</gene>
<feature type="region of interest" description="Disordered" evidence="1">
    <location>
        <begin position="37"/>
        <end position="94"/>
    </location>
</feature>
<evidence type="ECO:0000256" key="1">
    <source>
        <dbReference type="SAM" id="MobiDB-lite"/>
    </source>
</evidence>
<evidence type="ECO:0000256" key="2">
    <source>
        <dbReference type="SAM" id="SignalP"/>
    </source>
</evidence>
<keyword evidence="4" id="KW-1185">Reference proteome</keyword>
<reference evidence="3" key="1">
    <citation type="submission" date="2023-08" db="EMBL/GenBank/DDBJ databases">
        <authorList>
            <person name="Alioto T."/>
            <person name="Alioto T."/>
            <person name="Gomez Garrido J."/>
        </authorList>
    </citation>
    <scope>NUCLEOTIDE SEQUENCE</scope>
</reference>
<feature type="compositionally biased region" description="Acidic residues" evidence="1">
    <location>
        <begin position="78"/>
        <end position="87"/>
    </location>
</feature>
<dbReference type="EMBL" id="OX597822">
    <property type="protein sequence ID" value="CAI9728069.1"/>
    <property type="molecule type" value="Genomic_DNA"/>
</dbReference>
<protein>
    <submittedName>
        <fullName evidence="3">Uncharacterized protein</fullName>
    </submittedName>
</protein>
<name>A0AA36B641_OCTVU</name>
<feature type="chain" id="PRO_5041362999" evidence="2">
    <location>
        <begin position="30"/>
        <end position="123"/>
    </location>
</feature>
<dbReference type="Proteomes" id="UP001162480">
    <property type="component" value="Chromosome 9"/>
</dbReference>
<organism evidence="3 4">
    <name type="scientific">Octopus vulgaris</name>
    <name type="common">Common octopus</name>
    <dbReference type="NCBI Taxonomy" id="6645"/>
    <lineage>
        <taxon>Eukaryota</taxon>
        <taxon>Metazoa</taxon>
        <taxon>Spiralia</taxon>
        <taxon>Lophotrochozoa</taxon>
        <taxon>Mollusca</taxon>
        <taxon>Cephalopoda</taxon>
        <taxon>Coleoidea</taxon>
        <taxon>Octopodiformes</taxon>
        <taxon>Octopoda</taxon>
        <taxon>Incirrata</taxon>
        <taxon>Octopodidae</taxon>
        <taxon>Octopus</taxon>
    </lineage>
</organism>
<proteinExistence type="predicted"/>
<evidence type="ECO:0000313" key="4">
    <source>
        <dbReference type="Proteomes" id="UP001162480"/>
    </source>
</evidence>
<dbReference type="AlphaFoldDB" id="A0AA36B641"/>
<feature type="signal peptide" evidence="2">
    <location>
        <begin position="1"/>
        <end position="29"/>
    </location>
</feature>
<keyword evidence="2" id="KW-0732">Signal</keyword>
<feature type="compositionally biased region" description="Low complexity" evidence="1">
    <location>
        <begin position="54"/>
        <end position="64"/>
    </location>
</feature>
<accession>A0AA36B641</accession>
<evidence type="ECO:0000313" key="3">
    <source>
        <dbReference type="EMBL" id="CAI9728069.1"/>
    </source>
</evidence>